<dbReference type="SUPFAM" id="SSF52949">
    <property type="entry name" value="Macro domain-like"/>
    <property type="match status" value="1"/>
</dbReference>
<organism evidence="1 2">
    <name type="scientific">Dehalogenimonas etheniformans</name>
    <dbReference type="NCBI Taxonomy" id="1536648"/>
    <lineage>
        <taxon>Bacteria</taxon>
        <taxon>Bacillati</taxon>
        <taxon>Chloroflexota</taxon>
        <taxon>Dehalococcoidia</taxon>
        <taxon>Dehalococcoidales</taxon>
        <taxon>Dehalococcoidaceae</taxon>
        <taxon>Dehalogenimonas</taxon>
    </lineage>
</organism>
<sequence>MDTLTINSTTIKLTMGDIVAAKVDVLVNAANSELAGGGGVDGAIHKAGGPDIHVACHEIISKQGPVLPGKAVITAAGNLPAKCVIHAVGPIWYGGKHNEAETLASAYTESLKLATANNLESVAFPSLSTGAYHYPLNQASKIALKTVADYLKSNKTSLKEVRFVLYDTKTYEAYAKALAEIGS</sequence>
<keyword evidence="2" id="KW-1185">Reference proteome</keyword>
<dbReference type="NCBIfam" id="NF001664">
    <property type="entry name" value="PRK00431.1-6"/>
    <property type="match status" value="1"/>
</dbReference>
<dbReference type="PROSITE" id="PS51154">
    <property type="entry name" value="MACRO"/>
    <property type="match status" value="1"/>
</dbReference>
<dbReference type="EMBL" id="JQAN02000006">
    <property type="protein sequence ID" value="PPD58754.1"/>
    <property type="molecule type" value="Genomic_DNA"/>
</dbReference>
<dbReference type="Pfam" id="PF01661">
    <property type="entry name" value="Macro"/>
    <property type="match status" value="1"/>
</dbReference>
<dbReference type="PANTHER" id="PTHR11106:SF27">
    <property type="entry name" value="MACRO DOMAIN-CONTAINING PROTEIN"/>
    <property type="match status" value="1"/>
</dbReference>
<proteinExistence type="predicted"/>
<dbReference type="AlphaFoldDB" id="A0A2P5P8Y6"/>
<accession>A0A2P5P8Y6</accession>
<dbReference type="PANTHER" id="PTHR11106">
    <property type="entry name" value="GANGLIOSIDE INDUCED DIFFERENTIATION ASSOCIATED PROTEIN 2-RELATED"/>
    <property type="match status" value="1"/>
</dbReference>
<comment type="caution">
    <text evidence="1">The sequence shown here is derived from an EMBL/GenBank/DDBJ whole genome shotgun (WGS) entry which is preliminary data.</text>
</comment>
<dbReference type="InterPro" id="IPR043472">
    <property type="entry name" value="Macro_dom-like"/>
</dbReference>
<dbReference type="SMART" id="SM00506">
    <property type="entry name" value="A1pp"/>
    <property type="match status" value="1"/>
</dbReference>
<evidence type="ECO:0000313" key="1">
    <source>
        <dbReference type="EMBL" id="PPD58754.1"/>
    </source>
</evidence>
<name>A0A2P5P8Y6_9CHLR</name>
<reference evidence="1 2" key="1">
    <citation type="journal article" date="2017" name="ISME J.">
        <title>Grape pomace compost harbors organohalide-respiring Dehalogenimonas species with novel reductive dehalogenase genes.</title>
        <authorList>
            <person name="Yang Y."/>
            <person name="Higgins S.A."/>
            <person name="Yan J."/>
            <person name="Simsir B."/>
            <person name="Chourey K."/>
            <person name="Iyer R."/>
            <person name="Hettich R.L."/>
            <person name="Baldwin B."/>
            <person name="Ogles D.M."/>
            <person name="Loffler F.E."/>
        </authorList>
    </citation>
    <scope>NUCLEOTIDE SEQUENCE [LARGE SCALE GENOMIC DNA]</scope>
    <source>
        <strain evidence="1 2">GP</strain>
    </source>
</reference>
<evidence type="ECO:0000313" key="2">
    <source>
        <dbReference type="Proteomes" id="UP000235653"/>
    </source>
</evidence>
<dbReference type="InterPro" id="IPR002589">
    <property type="entry name" value="Macro_dom"/>
</dbReference>
<dbReference type="RefSeq" id="WP_102330238.1">
    <property type="nucleotide sequence ID" value="NZ_CP058566.2"/>
</dbReference>
<dbReference type="CDD" id="cd02908">
    <property type="entry name" value="Macro_OAADPr_deacetylase"/>
    <property type="match status" value="1"/>
</dbReference>
<dbReference type="OrthoDB" id="6194521at2"/>
<dbReference type="Gene3D" id="3.40.220.10">
    <property type="entry name" value="Leucine Aminopeptidase, subunit E, domain 1"/>
    <property type="match status" value="1"/>
</dbReference>
<dbReference type="Proteomes" id="UP000235653">
    <property type="component" value="Unassembled WGS sequence"/>
</dbReference>
<protein>
    <submittedName>
        <fullName evidence="1">O-acetyl-ADP-ribose deacetylase</fullName>
    </submittedName>
</protein>
<gene>
    <name evidence="1" type="ORF">JP09_002460</name>
</gene>